<dbReference type="EMBL" id="JABANO010008127">
    <property type="protein sequence ID" value="KAF4749043.1"/>
    <property type="molecule type" value="Genomic_DNA"/>
</dbReference>
<feature type="non-terminal residue" evidence="2">
    <location>
        <position position="1"/>
    </location>
</feature>
<evidence type="ECO:0000313" key="2">
    <source>
        <dbReference type="EMBL" id="KAF4749043.1"/>
    </source>
</evidence>
<organism evidence="2 3">
    <name type="scientific">Perkinsus olseni</name>
    <name type="common">Perkinsus atlanticus</name>
    <dbReference type="NCBI Taxonomy" id="32597"/>
    <lineage>
        <taxon>Eukaryota</taxon>
        <taxon>Sar</taxon>
        <taxon>Alveolata</taxon>
        <taxon>Perkinsozoa</taxon>
        <taxon>Perkinsea</taxon>
        <taxon>Perkinsida</taxon>
        <taxon>Perkinsidae</taxon>
        <taxon>Perkinsus</taxon>
    </lineage>
</organism>
<sequence length="179" mass="20464">DQLLRQGESKKKPVKTANGHEMLGSSGRPRKSNMLCRWCHLPLSAREFNMHTEDGTRYGRCPKAPAPDPVAEQAKVYAKERVKSLVAEDARGKGRRCSTCLLPMTARIKDVETGEYLAGHERFYDAQKHTVWYCPVGQNLDPVTLGNLKNLKASRRREQQIKKNEHKRMKYKENNDATE</sequence>
<dbReference type="AlphaFoldDB" id="A0A7J6TUV5"/>
<name>A0A7J6TUV5_PEROL</name>
<dbReference type="Proteomes" id="UP000553632">
    <property type="component" value="Unassembled WGS sequence"/>
</dbReference>
<proteinExistence type="predicted"/>
<evidence type="ECO:0000313" key="3">
    <source>
        <dbReference type="Proteomes" id="UP000553632"/>
    </source>
</evidence>
<protein>
    <submittedName>
        <fullName evidence="2">Uncharacterized protein</fullName>
    </submittedName>
</protein>
<gene>
    <name evidence="2" type="ORF">FOZ63_012188</name>
</gene>
<keyword evidence="3" id="KW-1185">Reference proteome</keyword>
<feature type="region of interest" description="Disordered" evidence="1">
    <location>
        <begin position="1"/>
        <end position="28"/>
    </location>
</feature>
<comment type="caution">
    <text evidence="2">The sequence shown here is derived from an EMBL/GenBank/DDBJ whole genome shotgun (WGS) entry which is preliminary data.</text>
</comment>
<evidence type="ECO:0000256" key="1">
    <source>
        <dbReference type="SAM" id="MobiDB-lite"/>
    </source>
</evidence>
<accession>A0A7J6TUV5</accession>
<feature type="region of interest" description="Disordered" evidence="1">
    <location>
        <begin position="155"/>
        <end position="179"/>
    </location>
</feature>
<reference evidence="2 3" key="1">
    <citation type="submission" date="2020-04" db="EMBL/GenBank/DDBJ databases">
        <title>Perkinsus olseni comparative genomics.</title>
        <authorList>
            <person name="Bogema D.R."/>
        </authorList>
    </citation>
    <scope>NUCLEOTIDE SEQUENCE [LARGE SCALE GENOMIC DNA]</scope>
    <source>
        <strain evidence="2 3">ATCC PRA-207</strain>
    </source>
</reference>